<dbReference type="GO" id="GO:0006412">
    <property type="term" value="P:translation"/>
    <property type="evidence" value="ECO:0007669"/>
    <property type="project" value="UniProtKB-KW"/>
</dbReference>
<evidence type="ECO:0000313" key="14">
    <source>
        <dbReference type="EMBL" id="QNR25951.1"/>
    </source>
</evidence>
<dbReference type="Pfam" id="PF16326">
    <property type="entry name" value="ABC_tran_CTD"/>
    <property type="match status" value="1"/>
</dbReference>
<dbReference type="CDD" id="cd03221">
    <property type="entry name" value="ABCF_EF-3"/>
    <property type="match status" value="2"/>
</dbReference>
<evidence type="ECO:0000256" key="4">
    <source>
        <dbReference type="ARBA" id="ARBA00022730"/>
    </source>
</evidence>
<dbReference type="GO" id="GO:0000049">
    <property type="term" value="F:tRNA binding"/>
    <property type="evidence" value="ECO:0007669"/>
    <property type="project" value="UniProtKB-KW"/>
</dbReference>
<keyword evidence="3" id="KW-0820">tRNA-binding</keyword>
<dbReference type="FunFam" id="3.40.50.300:FF:000011">
    <property type="entry name" value="Putative ABC transporter ATP-binding component"/>
    <property type="match status" value="1"/>
</dbReference>
<protein>
    <submittedName>
        <fullName evidence="14">ABC-F family ATP-binding cassette domain-containing protein</fullName>
    </submittedName>
</protein>
<keyword evidence="12" id="KW-0175">Coiled coil</keyword>
<dbReference type="PANTHER" id="PTHR42855:SF1">
    <property type="entry name" value="ABC TRANSPORTER DOMAIN-CONTAINING PROTEIN"/>
    <property type="match status" value="1"/>
</dbReference>
<keyword evidence="6" id="KW-0547">Nucleotide-binding</keyword>
<dbReference type="GO" id="GO:0006417">
    <property type="term" value="P:regulation of translation"/>
    <property type="evidence" value="ECO:0007669"/>
    <property type="project" value="UniProtKB-KW"/>
</dbReference>
<dbReference type="PROSITE" id="PS00211">
    <property type="entry name" value="ABC_TRANSPORTER_1"/>
    <property type="match status" value="2"/>
</dbReference>
<keyword evidence="10" id="KW-0694">RNA-binding</keyword>
<dbReference type="InterPro" id="IPR051309">
    <property type="entry name" value="ABCF_ATPase"/>
</dbReference>
<dbReference type="PROSITE" id="PS50893">
    <property type="entry name" value="ABC_TRANSPORTER_2"/>
    <property type="match status" value="2"/>
</dbReference>
<dbReference type="GO" id="GO:0003677">
    <property type="term" value="F:DNA binding"/>
    <property type="evidence" value="ECO:0007669"/>
    <property type="project" value="InterPro"/>
</dbReference>
<dbReference type="GO" id="GO:0005524">
    <property type="term" value="F:ATP binding"/>
    <property type="evidence" value="ECO:0007669"/>
    <property type="project" value="UniProtKB-KW"/>
</dbReference>
<evidence type="ECO:0000256" key="8">
    <source>
        <dbReference type="ARBA" id="ARBA00022840"/>
    </source>
</evidence>
<dbReference type="InterPro" id="IPR017871">
    <property type="entry name" value="ABC_transporter-like_CS"/>
</dbReference>
<dbReference type="FunFam" id="3.40.50.300:FF:000183">
    <property type="entry name" value="ABC transporter ATP-binding protein yjjK"/>
    <property type="match status" value="1"/>
</dbReference>
<evidence type="ECO:0000256" key="12">
    <source>
        <dbReference type="SAM" id="Coils"/>
    </source>
</evidence>
<dbReference type="KEGG" id="chyd:H4K34_08930"/>
<dbReference type="InterPro" id="IPR003439">
    <property type="entry name" value="ABC_transporter-like_ATP-bd"/>
</dbReference>
<evidence type="ECO:0000256" key="3">
    <source>
        <dbReference type="ARBA" id="ARBA00022555"/>
    </source>
</evidence>
<dbReference type="InterPro" id="IPR003593">
    <property type="entry name" value="AAA+_ATPase"/>
</dbReference>
<dbReference type="EMBL" id="CP060139">
    <property type="protein sequence ID" value="QNR25951.1"/>
    <property type="molecule type" value="Genomic_DNA"/>
</dbReference>
<dbReference type="InterPro" id="IPR037118">
    <property type="entry name" value="Val-tRNA_synth_C_sf"/>
</dbReference>
<evidence type="ECO:0000256" key="11">
    <source>
        <dbReference type="ARBA" id="ARBA00022917"/>
    </source>
</evidence>
<dbReference type="SUPFAM" id="SSF52540">
    <property type="entry name" value="P-loop containing nucleoside triphosphate hydrolases"/>
    <property type="match status" value="2"/>
</dbReference>
<keyword evidence="2" id="KW-0963">Cytoplasm</keyword>
<proteinExistence type="inferred from homology"/>
<dbReference type="Gene3D" id="3.40.50.300">
    <property type="entry name" value="P-loop containing nucleotide triphosphate hydrolases"/>
    <property type="match status" value="2"/>
</dbReference>
<feature type="domain" description="ABC transporter" evidence="13">
    <location>
        <begin position="313"/>
        <end position="532"/>
    </location>
</feature>
<evidence type="ECO:0000256" key="7">
    <source>
        <dbReference type="ARBA" id="ARBA00022801"/>
    </source>
</evidence>
<evidence type="ECO:0000259" key="13">
    <source>
        <dbReference type="PROSITE" id="PS50893"/>
    </source>
</evidence>
<comment type="similarity">
    <text evidence="1">Belongs to the ABC transporter superfamily. ABCF family. Translational throttle EttA subfamily.</text>
</comment>
<gene>
    <name evidence="14" type="ORF">H4K34_08930</name>
</gene>
<keyword evidence="4" id="KW-0699">rRNA-binding</keyword>
<dbReference type="Gene3D" id="1.10.287.380">
    <property type="entry name" value="Valyl-tRNA synthetase, C-terminal domain"/>
    <property type="match status" value="1"/>
</dbReference>
<sequence length="624" mass="71063">MNYLSVENIAKAYGARKLFEGVSFGLAEGEKAALVARNGSGKTTLLRLLAGIEAPDTGRVTFRKGIRVEFLSQEPDLDPERSIIESVLAAENPMSKALIQYEEALENMEDTEAYQRAFDAMDRLKAWDFEGQVRTVLGKLGLHQVKQKIKSLSGGQKKRVALAKILISSPDLLILDEPTNHLDLDMIEWLETFLSQKSITLLMVTHDRYFLESVCDTILELEDAKLYRHPGNYSKFLERKAERQEVEATNVDKARNLMRKELEWIRRQPKARGTKSKARIDAFDDIKKEATKDLREDQLQLNIKMTRLGSKILEVHKLKKSYVDKQLIENFNYVFKKGEKIGIAGANGSGKSTLLRMLTGLEEPSGGKIIIGETVQFGFYTQTGLELKEDKRVIDVVKDIAEYIPREGKGGDLSATQLLDRFLFDGDKQYTYVSKLSGGERRRLFLCTVLMANPNFLILDEPTNDLDILTLNVLEDFLMQFPGCVLVVTHDRYFMDKICDHLFAFEGEGQIKDFPGNYSEYRVAQVEEAAQRKLRNESMVKTKAKAVEKPKEKTKLTYAERLEFEALEAEIEDLETRRETLASQLEAAATDADKIMELSSQLEAIQSELEEKEMRWLELSEYAE</sequence>
<organism evidence="14 15">
    <name type="scientific">Croceimicrobium hydrocarbonivorans</name>
    <dbReference type="NCBI Taxonomy" id="2761580"/>
    <lineage>
        <taxon>Bacteria</taxon>
        <taxon>Pseudomonadati</taxon>
        <taxon>Bacteroidota</taxon>
        <taxon>Flavobacteriia</taxon>
        <taxon>Flavobacteriales</taxon>
        <taxon>Owenweeksiaceae</taxon>
        <taxon>Croceimicrobium</taxon>
    </lineage>
</organism>
<evidence type="ECO:0000256" key="5">
    <source>
        <dbReference type="ARBA" id="ARBA00022737"/>
    </source>
</evidence>
<keyword evidence="7" id="KW-0378">Hydrolase</keyword>
<keyword evidence="8 14" id="KW-0067">ATP-binding</keyword>
<dbReference type="RefSeq" id="WP_210760478.1">
    <property type="nucleotide sequence ID" value="NZ_CP060139.1"/>
</dbReference>
<feature type="domain" description="ABC transporter" evidence="13">
    <location>
        <begin position="4"/>
        <end position="248"/>
    </location>
</feature>
<keyword evidence="5" id="KW-0677">Repeat</keyword>
<dbReference type="InterPro" id="IPR032781">
    <property type="entry name" value="ABC_tran_Xtn"/>
</dbReference>
<reference evidence="14 15" key="1">
    <citation type="submission" date="2020-08" db="EMBL/GenBank/DDBJ databases">
        <title>Croceimicrobium hydrocarbonivorans gen. nov., sp. nov., a novel marine bacterium isolated from a bacterial consortium that degrades polyethylene terephthalate.</title>
        <authorList>
            <person name="Liu R."/>
        </authorList>
    </citation>
    <scope>NUCLEOTIDE SEQUENCE [LARGE SCALE GENOMIC DNA]</scope>
    <source>
        <strain evidence="14 15">A20-9</strain>
    </source>
</reference>
<dbReference type="InterPro" id="IPR027417">
    <property type="entry name" value="P-loop_NTPase"/>
</dbReference>
<dbReference type="AlphaFoldDB" id="A0A7H0VJQ3"/>
<evidence type="ECO:0000313" key="15">
    <source>
        <dbReference type="Proteomes" id="UP000516305"/>
    </source>
</evidence>
<dbReference type="Pfam" id="PF12848">
    <property type="entry name" value="ABC_tran_Xtn"/>
    <property type="match status" value="1"/>
</dbReference>
<dbReference type="GO" id="GO:0019843">
    <property type="term" value="F:rRNA binding"/>
    <property type="evidence" value="ECO:0007669"/>
    <property type="project" value="UniProtKB-KW"/>
</dbReference>
<keyword evidence="15" id="KW-1185">Reference proteome</keyword>
<dbReference type="SMART" id="SM00382">
    <property type="entry name" value="AAA"/>
    <property type="match status" value="2"/>
</dbReference>
<evidence type="ECO:0000256" key="9">
    <source>
        <dbReference type="ARBA" id="ARBA00022845"/>
    </source>
</evidence>
<dbReference type="Proteomes" id="UP000516305">
    <property type="component" value="Chromosome"/>
</dbReference>
<dbReference type="InterPro" id="IPR032524">
    <property type="entry name" value="ABC_tran_C"/>
</dbReference>
<dbReference type="GO" id="GO:0016887">
    <property type="term" value="F:ATP hydrolysis activity"/>
    <property type="evidence" value="ECO:0007669"/>
    <property type="project" value="InterPro"/>
</dbReference>
<keyword evidence="9" id="KW-0810">Translation regulation</keyword>
<keyword evidence="11" id="KW-0648">Protein biosynthesis</keyword>
<evidence type="ECO:0000256" key="2">
    <source>
        <dbReference type="ARBA" id="ARBA00022490"/>
    </source>
</evidence>
<dbReference type="Pfam" id="PF00005">
    <property type="entry name" value="ABC_tran"/>
    <property type="match status" value="2"/>
</dbReference>
<name>A0A7H0VJQ3_9FLAO</name>
<dbReference type="PANTHER" id="PTHR42855">
    <property type="entry name" value="ABC TRANSPORTER ATP-BINDING SUBUNIT"/>
    <property type="match status" value="1"/>
</dbReference>
<feature type="coiled-coil region" evidence="12">
    <location>
        <begin position="564"/>
        <end position="615"/>
    </location>
</feature>
<evidence type="ECO:0000256" key="6">
    <source>
        <dbReference type="ARBA" id="ARBA00022741"/>
    </source>
</evidence>
<evidence type="ECO:0000256" key="1">
    <source>
        <dbReference type="ARBA" id="ARBA00005868"/>
    </source>
</evidence>
<evidence type="ECO:0000256" key="10">
    <source>
        <dbReference type="ARBA" id="ARBA00022884"/>
    </source>
</evidence>
<accession>A0A7H0VJQ3</accession>